<dbReference type="InterPro" id="IPR002018">
    <property type="entry name" value="CarbesteraseB"/>
</dbReference>
<evidence type="ECO:0000259" key="1">
    <source>
        <dbReference type="Pfam" id="PF00135"/>
    </source>
</evidence>
<gene>
    <name evidence="2" type="ORF">Z518_05903</name>
</gene>
<dbReference type="GeneID" id="25293974"/>
<protein>
    <recommendedName>
        <fullName evidence="1">Carboxylesterase type B domain-containing protein</fullName>
    </recommendedName>
</protein>
<dbReference type="RefSeq" id="XP_013272167.1">
    <property type="nucleotide sequence ID" value="XM_013416713.1"/>
</dbReference>
<dbReference type="Proteomes" id="UP000053617">
    <property type="component" value="Unassembled WGS sequence"/>
</dbReference>
<feature type="domain" description="Carboxylesterase type B" evidence="1">
    <location>
        <begin position="19"/>
        <end position="77"/>
    </location>
</feature>
<dbReference type="AlphaFoldDB" id="A0A0D2IPH0"/>
<evidence type="ECO:0000313" key="3">
    <source>
        <dbReference type="Proteomes" id="UP000053617"/>
    </source>
</evidence>
<sequence length="78" mass="8681">MTNGTGYPRSVSGRVDNVQVKGIVNPATEVENYLGIHYATITMRFRESQIVDTASQTSVLDATRYEPHCPQADHKTQK</sequence>
<organism evidence="2 3">
    <name type="scientific">Rhinocladiella mackenziei CBS 650.93</name>
    <dbReference type="NCBI Taxonomy" id="1442369"/>
    <lineage>
        <taxon>Eukaryota</taxon>
        <taxon>Fungi</taxon>
        <taxon>Dikarya</taxon>
        <taxon>Ascomycota</taxon>
        <taxon>Pezizomycotina</taxon>
        <taxon>Eurotiomycetes</taxon>
        <taxon>Chaetothyriomycetidae</taxon>
        <taxon>Chaetothyriales</taxon>
        <taxon>Herpotrichiellaceae</taxon>
        <taxon>Rhinocladiella</taxon>
    </lineage>
</organism>
<reference evidence="2 3" key="1">
    <citation type="submission" date="2015-01" db="EMBL/GenBank/DDBJ databases">
        <title>The Genome Sequence of Rhinocladiella mackenzie CBS 650.93.</title>
        <authorList>
            <consortium name="The Broad Institute Genomics Platform"/>
            <person name="Cuomo C."/>
            <person name="de Hoog S."/>
            <person name="Gorbushina A."/>
            <person name="Stielow B."/>
            <person name="Teixiera M."/>
            <person name="Abouelleil A."/>
            <person name="Chapman S.B."/>
            <person name="Priest M."/>
            <person name="Young S.K."/>
            <person name="Wortman J."/>
            <person name="Nusbaum C."/>
            <person name="Birren B."/>
        </authorList>
    </citation>
    <scope>NUCLEOTIDE SEQUENCE [LARGE SCALE GENOMIC DNA]</scope>
    <source>
        <strain evidence="2 3">CBS 650.93</strain>
    </source>
</reference>
<dbReference type="SUPFAM" id="SSF53474">
    <property type="entry name" value="alpha/beta-Hydrolases"/>
    <property type="match status" value="1"/>
</dbReference>
<dbReference type="EMBL" id="KN847478">
    <property type="protein sequence ID" value="KIX05031.1"/>
    <property type="molecule type" value="Genomic_DNA"/>
</dbReference>
<proteinExistence type="predicted"/>
<dbReference type="VEuPathDB" id="FungiDB:Z518_05903"/>
<dbReference type="Gene3D" id="3.40.50.1820">
    <property type="entry name" value="alpha/beta hydrolase"/>
    <property type="match status" value="1"/>
</dbReference>
<keyword evidence="3" id="KW-1185">Reference proteome</keyword>
<name>A0A0D2IPH0_9EURO</name>
<dbReference type="Pfam" id="PF00135">
    <property type="entry name" value="COesterase"/>
    <property type="match status" value="1"/>
</dbReference>
<dbReference type="OrthoDB" id="4137226at2759"/>
<dbReference type="InterPro" id="IPR029058">
    <property type="entry name" value="AB_hydrolase_fold"/>
</dbReference>
<accession>A0A0D2IPH0</accession>
<evidence type="ECO:0000313" key="2">
    <source>
        <dbReference type="EMBL" id="KIX05031.1"/>
    </source>
</evidence>
<dbReference type="HOGENOM" id="CLU_2623324_0_0_1"/>